<dbReference type="PANTHER" id="PTHR46387:SF2">
    <property type="entry name" value="RIBONUCLEASE HI"/>
    <property type="match status" value="1"/>
</dbReference>
<dbReference type="OrthoDB" id="52651at2157"/>
<evidence type="ECO:0000313" key="3">
    <source>
        <dbReference type="Proteomes" id="UP000245934"/>
    </source>
</evidence>
<sequence length="136" mass="15331">MLTIYTDGASRGNPGPAACAYTITNSEGKLLDKSVEFLGKNTNNVAEYTAVIRALKKAGEYQDKEIRLFSDSQLVIRQITGRYRINKPHLKVLYDEVMALCKPFTITWGEVPRENPGISQCDKLCNEELDRHTNLH</sequence>
<dbReference type="Proteomes" id="UP000245934">
    <property type="component" value="Unassembled WGS sequence"/>
</dbReference>
<dbReference type="InterPro" id="IPR002156">
    <property type="entry name" value="RNaseH_domain"/>
</dbReference>
<keyword evidence="3" id="KW-1185">Reference proteome</keyword>
<dbReference type="AlphaFoldDB" id="A0A2V2N7H4"/>
<dbReference type="Pfam" id="PF13456">
    <property type="entry name" value="RVT_3"/>
    <property type="match status" value="1"/>
</dbReference>
<comment type="caution">
    <text evidence="2">The sequence shown here is derived from an EMBL/GenBank/DDBJ whole genome shotgun (WGS) entry which is preliminary data.</text>
</comment>
<dbReference type="SUPFAM" id="SSF53098">
    <property type="entry name" value="Ribonuclease H-like"/>
    <property type="match status" value="1"/>
</dbReference>
<dbReference type="PANTHER" id="PTHR46387">
    <property type="entry name" value="POLYNUCLEOTIDYL TRANSFERASE, RIBONUCLEASE H-LIKE SUPERFAMILY PROTEIN"/>
    <property type="match status" value="1"/>
</dbReference>
<evidence type="ECO:0000259" key="1">
    <source>
        <dbReference type="PROSITE" id="PS50879"/>
    </source>
</evidence>
<accession>A0A2V2N7H4</accession>
<organism evidence="2 3">
    <name type="scientific">Methanospirillum stamsii</name>
    <dbReference type="NCBI Taxonomy" id="1277351"/>
    <lineage>
        <taxon>Archaea</taxon>
        <taxon>Methanobacteriati</taxon>
        <taxon>Methanobacteriota</taxon>
        <taxon>Stenosarchaea group</taxon>
        <taxon>Methanomicrobia</taxon>
        <taxon>Methanomicrobiales</taxon>
        <taxon>Methanospirillaceae</taxon>
        <taxon>Methanospirillum</taxon>
    </lineage>
</organism>
<dbReference type="GO" id="GO:0004523">
    <property type="term" value="F:RNA-DNA hybrid ribonuclease activity"/>
    <property type="evidence" value="ECO:0007669"/>
    <property type="project" value="InterPro"/>
</dbReference>
<dbReference type="Gene3D" id="3.30.420.10">
    <property type="entry name" value="Ribonuclease H-like superfamily/Ribonuclease H"/>
    <property type="match status" value="1"/>
</dbReference>
<gene>
    <name evidence="2" type="ORF">DLD82_08440</name>
</gene>
<dbReference type="GO" id="GO:0003676">
    <property type="term" value="F:nucleic acid binding"/>
    <property type="evidence" value="ECO:0007669"/>
    <property type="project" value="InterPro"/>
</dbReference>
<dbReference type="RefSeq" id="WP_109940680.1">
    <property type="nucleotide sequence ID" value="NZ_CP176366.1"/>
</dbReference>
<dbReference type="EMBL" id="QGMZ01000016">
    <property type="protein sequence ID" value="PWR74600.1"/>
    <property type="molecule type" value="Genomic_DNA"/>
</dbReference>
<evidence type="ECO:0000313" key="2">
    <source>
        <dbReference type="EMBL" id="PWR74600.1"/>
    </source>
</evidence>
<dbReference type="InterPro" id="IPR036397">
    <property type="entry name" value="RNaseH_sf"/>
</dbReference>
<feature type="domain" description="RNase H type-1" evidence="1">
    <location>
        <begin position="1"/>
        <end position="130"/>
    </location>
</feature>
<dbReference type="CDD" id="cd09279">
    <property type="entry name" value="RNase_HI_like"/>
    <property type="match status" value="1"/>
</dbReference>
<dbReference type="PROSITE" id="PS50879">
    <property type="entry name" value="RNASE_H_1"/>
    <property type="match status" value="1"/>
</dbReference>
<protein>
    <submittedName>
        <fullName evidence="2">Ribonuclease H</fullName>
    </submittedName>
</protein>
<proteinExistence type="predicted"/>
<reference evidence="2 3" key="1">
    <citation type="submission" date="2018-05" db="EMBL/GenBank/DDBJ databases">
        <title>Draft genome of Methanospirillum stamsii Pt1.</title>
        <authorList>
            <person name="Dueholm M.S."/>
            <person name="Nielsen P.H."/>
            <person name="Bakmann L.F."/>
            <person name="Otzen D.E."/>
        </authorList>
    </citation>
    <scope>NUCLEOTIDE SEQUENCE [LARGE SCALE GENOMIC DNA]</scope>
    <source>
        <strain evidence="2 3">Pt1</strain>
    </source>
</reference>
<dbReference type="GeneID" id="97608039"/>
<name>A0A2V2N7H4_9EURY</name>
<dbReference type="InterPro" id="IPR012337">
    <property type="entry name" value="RNaseH-like_sf"/>
</dbReference>